<feature type="signal peptide" evidence="1">
    <location>
        <begin position="1"/>
        <end position="21"/>
    </location>
</feature>
<dbReference type="Pfam" id="PF04402">
    <property type="entry name" value="SIMPL"/>
    <property type="match status" value="1"/>
</dbReference>
<gene>
    <name evidence="2" type="ORF">CLV78_102151</name>
</gene>
<evidence type="ECO:0000313" key="2">
    <source>
        <dbReference type="EMBL" id="PRY24977.1"/>
    </source>
</evidence>
<dbReference type="Gene3D" id="3.30.110.170">
    <property type="entry name" value="Protein of unknown function (DUF541), domain 1"/>
    <property type="match status" value="1"/>
</dbReference>
<dbReference type="OrthoDB" id="9813144at2"/>
<evidence type="ECO:0000256" key="1">
    <source>
        <dbReference type="SAM" id="SignalP"/>
    </source>
</evidence>
<protein>
    <recommendedName>
        <fullName evidence="4">Secreted protein</fullName>
    </recommendedName>
</protein>
<sequence>MRIVTALALGIALLSPVVSLADTVITEGPRMTVVGEGRVTAAPDMATISLGVLAEDEQAARAVAAMSADLEAVLARLREAGISPEDLQTSGLSVQPRWSDRSYDTNGRRAIETFTASSEITVRVRDLDRLGAVLDRAARDGANLLHGLRFGLQDPQPREDDARRAAVAEAARKAALYAEAAGVTLGPILSIAEQGNARPLMMRAEMDAGVGASGVQVAAGELAVTASVIIVYALEPR</sequence>
<dbReference type="Proteomes" id="UP000239480">
    <property type="component" value="Unassembled WGS sequence"/>
</dbReference>
<dbReference type="InterPro" id="IPR007497">
    <property type="entry name" value="SIMPL/DUF541"/>
</dbReference>
<dbReference type="RefSeq" id="WP_106203916.1">
    <property type="nucleotide sequence ID" value="NZ_PVTD01000002.1"/>
</dbReference>
<dbReference type="EMBL" id="PVTD01000002">
    <property type="protein sequence ID" value="PRY24977.1"/>
    <property type="molecule type" value="Genomic_DNA"/>
</dbReference>
<reference evidence="2 3" key="1">
    <citation type="submission" date="2018-03" db="EMBL/GenBank/DDBJ databases">
        <title>Genomic Encyclopedia of Archaeal and Bacterial Type Strains, Phase II (KMG-II): from individual species to whole genera.</title>
        <authorList>
            <person name="Goeker M."/>
        </authorList>
    </citation>
    <scope>NUCLEOTIDE SEQUENCE [LARGE SCALE GENOMIC DNA]</scope>
    <source>
        <strain evidence="2 3">DSM 29328</strain>
    </source>
</reference>
<evidence type="ECO:0008006" key="4">
    <source>
        <dbReference type="Google" id="ProtNLM"/>
    </source>
</evidence>
<keyword evidence="1" id="KW-0732">Signal</keyword>
<proteinExistence type="predicted"/>
<comment type="caution">
    <text evidence="2">The sequence shown here is derived from an EMBL/GenBank/DDBJ whole genome shotgun (WGS) entry which is preliminary data.</text>
</comment>
<dbReference type="PANTHER" id="PTHR34387">
    <property type="entry name" value="SLR1258 PROTEIN"/>
    <property type="match status" value="1"/>
</dbReference>
<feature type="chain" id="PRO_5015455820" description="Secreted protein" evidence="1">
    <location>
        <begin position="22"/>
        <end position="237"/>
    </location>
</feature>
<organism evidence="2 3">
    <name type="scientific">Aliiruegeria haliotis</name>
    <dbReference type="NCBI Taxonomy" id="1280846"/>
    <lineage>
        <taxon>Bacteria</taxon>
        <taxon>Pseudomonadati</taxon>
        <taxon>Pseudomonadota</taxon>
        <taxon>Alphaproteobacteria</taxon>
        <taxon>Rhodobacterales</taxon>
        <taxon>Roseobacteraceae</taxon>
        <taxon>Aliiruegeria</taxon>
    </lineage>
</organism>
<dbReference type="GO" id="GO:0006974">
    <property type="term" value="P:DNA damage response"/>
    <property type="evidence" value="ECO:0007669"/>
    <property type="project" value="TreeGrafter"/>
</dbReference>
<keyword evidence="3" id="KW-1185">Reference proteome</keyword>
<dbReference type="AlphaFoldDB" id="A0A2T0RV03"/>
<name>A0A2T0RV03_9RHOB</name>
<evidence type="ECO:0000313" key="3">
    <source>
        <dbReference type="Proteomes" id="UP000239480"/>
    </source>
</evidence>
<dbReference type="InterPro" id="IPR052022">
    <property type="entry name" value="26kDa_periplasmic_antigen"/>
</dbReference>
<dbReference type="Gene3D" id="3.30.70.2970">
    <property type="entry name" value="Protein of unknown function (DUF541), domain 2"/>
    <property type="match status" value="1"/>
</dbReference>
<dbReference type="PANTHER" id="PTHR34387:SF1">
    <property type="entry name" value="PERIPLASMIC IMMUNOGENIC PROTEIN"/>
    <property type="match status" value="1"/>
</dbReference>
<accession>A0A2T0RV03</accession>